<keyword evidence="9" id="KW-1185">Reference proteome</keyword>
<evidence type="ECO:0000256" key="5">
    <source>
        <dbReference type="ARBA" id="ARBA00023163"/>
    </source>
</evidence>
<dbReference type="InterPro" id="IPR039425">
    <property type="entry name" value="RNA_pol_sigma-70-like"/>
</dbReference>
<evidence type="ECO:0000256" key="1">
    <source>
        <dbReference type="ARBA" id="ARBA00010641"/>
    </source>
</evidence>
<evidence type="ECO:0000256" key="3">
    <source>
        <dbReference type="ARBA" id="ARBA00023082"/>
    </source>
</evidence>
<feature type="domain" description="RNA polymerase sigma-70 region 2" evidence="6">
    <location>
        <begin position="18"/>
        <end position="78"/>
    </location>
</feature>
<reference evidence="8 9" key="2">
    <citation type="submission" date="2020-03" db="EMBL/GenBank/DDBJ databases">
        <authorList>
            <person name="Ichikawa N."/>
            <person name="Kimura A."/>
            <person name="Kitahashi Y."/>
            <person name="Uohara A."/>
        </authorList>
    </citation>
    <scope>NUCLEOTIDE SEQUENCE [LARGE SCALE GENOMIC DNA]</scope>
    <source>
        <strain evidence="8 9">NBRC 108639</strain>
    </source>
</reference>
<dbReference type="InterPro" id="IPR014284">
    <property type="entry name" value="RNA_pol_sigma-70_dom"/>
</dbReference>
<dbReference type="Proteomes" id="UP000482800">
    <property type="component" value="Unassembled WGS sequence"/>
</dbReference>
<dbReference type="AlphaFoldDB" id="A0A6V8KHE8"/>
<accession>A0A6V8KHE8</accession>
<dbReference type="InterPro" id="IPR007627">
    <property type="entry name" value="RNA_pol_sigma70_r2"/>
</dbReference>
<name>A0A6V8KHE8_9ACTN</name>
<dbReference type="Pfam" id="PF04542">
    <property type="entry name" value="Sigma70_r2"/>
    <property type="match status" value="1"/>
</dbReference>
<organism evidence="8 9">
    <name type="scientific">Phytohabitans houttuyneae</name>
    <dbReference type="NCBI Taxonomy" id="1076126"/>
    <lineage>
        <taxon>Bacteria</taxon>
        <taxon>Bacillati</taxon>
        <taxon>Actinomycetota</taxon>
        <taxon>Actinomycetes</taxon>
        <taxon>Micromonosporales</taxon>
        <taxon>Micromonosporaceae</taxon>
    </lineage>
</organism>
<dbReference type="SUPFAM" id="SSF88946">
    <property type="entry name" value="Sigma2 domain of RNA polymerase sigma factors"/>
    <property type="match status" value="1"/>
</dbReference>
<proteinExistence type="inferred from homology"/>
<comment type="caution">
    <text evidence="8">The sequence shown here is derived from an EMBL/GenBank/DDBJ whole genome shotgun (WGS) entry which is preliminary data.</text>
</comment>
<dbReference type="InterPro" id="IPR013324">
    <property type="entry name" value="RNA_pol_sigma_r3/r4-like"/>
</dbReference>
<reference evidence="8 9" key="1">
    <citation type="submission" date="2020-03" db="EMBL/GenBank/DDBJ databases">
        <title>Whole genome shotgun sequence of Phytohabitans houttuyneae NBRC 108639.</title>
        <authorList>
            <person name="Komaki H."/>
            <person name="Tamura T."/>
        </authorList>
    </citation>
    <scope>NUCLEOTIDE SEQUENCE [LARGE SCALE GENOMIC DNA]</scope>
    <source>
        <strain evidence="8 9">NBRC 108639</strain>
    </source>
</reference>
<keyword evidence="5" id="KW-0804">Transcription</keyword>
<evidence type="ECO:0000259" key="7">
    <source>
        <dbReference type="Pfam" id="PF04545"/>
    </source>
</evidence>
<dbReference type="GO" id="GO:0006352">
    <property type="term" value="P:DNA-templated transcription initiation"/>
    <property type="evidence" value="ECO:0007669"/>
    <property type="project" value="InterPro"/>
</dbReference>
<dbReference type="Gene3D" id="1.10.10.10">
    <property type="entry name" value="Winged helix-like DNA-binding domain superfamily/Winged helix DNA-binding domain"/>
    <property type="match status" value="1"/>
</dbReference>
<dbReference type="CDD" id="cd06171">
    <property type="entry name" value="Sigma70_r4"/>
    <property type="match status" value="1"/>
</dbReference>
<dbReference type="GO" id="GO:0016987">
    <property type="term" value="F:sigma factor activity"/>
    <property type="evidence" value="ECO:0007669"/>
    <property type="project" value="UniProtKB-KW"/>
</dbReference>
<dbReference type="InterPro" id="IPR014325">
    <property type="entry name" value="RNA_pol_sigma-E_actinobac"/>
</dbReference>
<dbReference type="Pfam" id="PF04545">
    <property type="entry name" value="Sigma70_r4"/>
    <property type="match status" value="1"/>
</dbReference>
<keyword evidence="4" id="KW-0238">DNA-binding</keyword>
<keyword evidence="3" id="KW-0731">Sigma factor</keyword>
<dbReference type="Gene3D" id="1.10.1740.10">
    <property type="match status" value="1"/>
</dbReference>
<dbReference type="SUPFAM" id="SSF88659">
    <property type="entry name" value="Sigma3 and sigma4 domains of RNA polymerase sigma factors"/>
    <property type="match status" value="1"/>
</dbReference>
<comment type="similarity">
    <text evidence="1">Belongs to the sigma-70 factor family. ECF subfamily.</text>
</comment>
<dbReference type="RefSeq" id="WP_173061550.1">
    <property type="nucleotide sequence ID" value="NZ_BAABGO010000022.1"/>
</dbReference>
<feature type="domain" description="RNA polymerase sigma-70 region 4" evidence="7">
    <location>
        <begin position="106"/>
        <end position="155"/>
    </location>
</feature>
<sequence length="178" mass="20327">MTDRRDQDYVAYVGPRLERLRRVAYLLCHDWHRADDLVQVTVTRLYVHWRRVQGADDIDRYVHRILINAFLSERRKASSRETPVRQLPDTAAPQVDEATTFAVRAALARVPARQRATIVLRFYCDLTVEQAAEVLSCSAGTVKSQTAKGLTRLREVWHGQRVPAPRLASGTPRAAHED</sequence>
<dbReference type="NCBIfam" id="TIGR02983">
    <property type="entry name" value="SigE-fam_strep"/>
    <property type="match status" value="1"/>
</dbReference>
<dbReference type="InterPro" id="IPR013325">
    <property type="entry name" value="RNA_pol_sigma_r2"/>
</dbReference>
<evidence type="ECO:0000256" key="4">
    <source>
        <dbReference type="ARBA" id="ARBA00023125"/>
    </source>
</evidence>
<dbReference type="InterPro" id="IPR036388">
    <property type="entry name" value="WH-like_DNA-bd_sf"/>
</dbReference>
<evidence type="ECO:0000259" key="6">
    <source>
        <dbReference type="Pfam" id="PF04542"/>
    </source>
</evidence>
<gene>
    <name evidence="8" type="ORF">Phou_060080</name>
</gene>
<dbReference type="NCBIfam" id="TIGR02937">
    <property type="entry name" value="sigma70-ECF"/>
    <property type="match status" value="1"/>
</dbReference>
<dbReference type="PANTHER" id="PTHR43133">
    <property type="entry name" value="RNA POLYMERASE ECF-TYPE SIGMA FACTO"/>
    <property type="match status" value="1"/>
</dbReference>
<dbReference type="PANTHER" id="PTHR43133:SF50">
    <property type="entry name" value="ECF RNA POLYMERASE SIGMA FACTOR SIGM"/>
    <property type="match status" value="1"/>
</dbReference>
<keyword evidence="2" id="KW-0805">Transcription regulation</keyword>
<dbReference type="GO" id="GO:0003677">
    <property type="term" value="F:DNA binding"/>
    <property type="evidence" value="ECO:0007669"/>
    <property type="project" value="UniProtKB-KW"/>
</dbReference>
<evidence type="ECO:0000313" key="8">
    <source>
        <dbReference type="EMBL" id="GFJ81828.1"/>
    </source>
</evidence>
<evidence type="ECO:0000313" key="9">
    <source>
        <dbReference type="Proteomes" id="UP000482800"/>
    </source>
</evidence>
<dbReference type="EMBL" id="BLPF01000002">
    <property type="protein sequence ID" value="GFJ81828.1"/>
    <property type="molecule type" value="Genomic_DNA"/>
</dbReference>
<evidence type="ECO:0000256" key="2">
    <source>
        <dbReference type="ARBA" id="ARBA00023015"/>
    </source>
</evidence>
<protein>
    <submittedName>
        <fullName evidence="8">RNA polymerase sigma24 factor</fullName>
    </submittedName>
</protein>
<dbReference type="InterPro" id="IPR007630">
    <property type="entry name" value="RNA_pol_sigma70_r4"/>
</dbReference>